<protein>
    <submittedName>
        <fullName evidence="8">Integrase</fullName>
    </submittedName>
</protein>
<dbReference type="GO" id="GO:0006310">
    <property type="term" value="P:DNA recombination"/>
    <property type="evidence" value="ECO:0007669"/>
    <property type="project" value="UniProtKB-KW"/>
</dbReference>
<evidence type="ECO:0000313" key="8">
    <source>
        <dbReference type="EMBL" id="KOY36922.1"/>
    </source>
</evidence>
<dbReference type="PROSITE" id="PS51898">
    <property type="entry name" value="TYR_RECOMBINASE"/>
    <property type="match status" value="1"/>
</dbReference>
<dbReference type="InterPro" id="IPR053876">
    <property type="entry name" value="Phage_int_M"/>
</dbReference>
<dbReference type="PROSITE" id="PS51900">
    <property type="entry name" value="CB"/>
    <property type="match status" value="1"/>
</dbReference>
<sequence length="415" mass="47459">MAKQVKPLSATEVKNARCREKEYSLSDGNGLYLRLKPNNSKNWIFNYTHPITKKRKNIGLGAYPATSLANAREKASAARELISQGIDPKTHRENELFKAQMKTNNTLKTVAATWFDVKKASITEDHATDIWRSLELHVFPNLGNLPISDITAPVAIKTLGYLQSEGKLDMLKRVCARLNEVMTFAVHSGLLEFNQLVNIKKAFKQPRPTPMKAVHPDQMGFVMRKMSESNMTHITRCAFEFQLHTLVRPNEAALAEWDEIDFANRLWVIPESKMKKNKVHRIPLSEASISILEQMRPISFGKNRYVFPAHSKPNHHINSQTVNNAIKNAGLNDYLVSHGLRSIGSTLLNEQDDYDFDKDAIEVVLSHVGTDKIRMAYNRAEYVDKRRPIMDYWSKFILKASRNYFTIARENANEY</sequence>
<comment type="similarity">
    <text evidence="1">Belongs to the 'phage' integrase family.</text>
</comment>
<dbReference type="InterPro" id="IPR010998">
    <property type="entry name" value="Integrase_recombinase_N"/>
</dbReference>
<dbReference type="InterPro" id="IPR011010">
    <property type="entry name" value="DNA_brk_join_enz"/>
</dbReference>
<dbReference type="InterPro" id="IPR025166">
    <property type="entry name" value="Integrase_DNA_bind_dom"/>
</dbReference>
<name>A0AAW3IXB1_VIBPH</name>
<feature type="domain" description="Core-binding (CB)" evidence="7">
    <location>
        <begin position="105"/>
        <end position="186"/>
    </location>
</feature>
<evidence type="ECO:0000256" key="1">
    <source>
        <dbReference type="ARBA" id="ARBA00008857"/>
    </source>
</evidence>
<dbReference type="InterPro" id="IPR038488">
    <property type="entry name" value="Integrase_DNA-bd_sf"/>
</dbReference>
<dbReference type="InterPro" id="IPR013762">
    <property type="entry name" value="Integrase-like_cat_sf"/>
</dbReference>
<dbReference type="PANTHER" id="PTHR30629">
    <property type="entry name" value="PROPHAGE INTEGRASE"/>
    <property type="match status" value="1"/>
</dbReference>
<dbReference type="Pfam" id="PF22022">
    <property type="entry name" value="Phage_int_M"/>
    <property type="match status" value="1"/>
</dbReference>
<keyword evidence="3 5" id="KW-0238">DNA-binding</keyword>
<dbReference type="Gene3D" id="1.10.443.10">
    <property type="entry name" value="Intergrase catalytic core"/>
    <property type="match status" value="1"/>
</dbReference>
<keyword evidence="4" id="KW-0233">DNA recombination</keyword>
<reference evidence="8 9" key="1">
    <citation type="submission" date="2015-07" db="EMBL/GenBank/DDBJ databases">
        <title>Foodborne Vibrio parahaemolyticus Isolates.</title>
        <authorList>
            <person name="Ronholm J."/>
            <person name="Petronella N."/>
            <person name="Kenwell R."/>
            <person name="Banerjee S."/>
        </authorList>
    </citation>
    <scope>NUCLEOTIDE SEQUENCE [LARGE SCALE GENOMIC DNA]</scope>
    <source>
        <strain evidence="8 9">HS-06-05</strain>
    </source>
</reference>
<evidence type="ECO:0000256" key="5">
    <source>
        <dbReference type="PROSITE-ProRule" id="PRU01248"/>
    </source>
</evidence>
<dbReference type="Pfam" id="PF00589">
    <property type="entry name" value="Phage_integrase"/>
    <property type="match status" value="1"/>
</dbReference>
<dbReference type="InterPro" id="IPR002104">
    <property type="entry name" value="Integrase_catalytic"/>
</dbReference>
<dbReference type="GO" id="GO:0015074">
    <property type="term" value="P:DNA integration"/>
    <property type="evidence" value="ECO:0007669"/>
    <property type="project" value="UniProtKB-KW"/>
</dbReference>
<dbReference type="AlphaFoldDB" id="A0AAW3IXB1"/>
<dbReference type="Gene3D" id="1.10.150.130">
    <property type="match status" value="1"/>
</dbReference>
<feature type="domain" description="Tyr recombinase" evidence="6">
    <location>
        <begin position="209"/>
        <end position="391"/>
    </location>
</feature>
<evidence type="ECO:0000256" key="4">
    <source>
        <dbReference type="ARBA" id="ARBA00023172"/>
    </source>
</evidence>
<proteinExistence type="inferred from homology"/>
<evidence type="ECO:0000256" key="3">
    <source>
        <dbReference type="ARBA" id="ARBA00023125"/>
    </source>
</evidence>
<dbReference type="SUPFAM" id="SSF56349">
    <property type="entry name" value="DNA breaking-rejoining enzymes"/>
    <property type="match status" value="1"/>
</dbReference>
<dbReference type="Pfam" id="PF13356">
    <property type="entry name" value="Arm-DNA-bind_3"/>
    <property type="match status" value="1"/>
</dbReference>
<dbReference type="GO" id="GO:0003677">
    <property type="term" value="F:DNA binding"/>
    <property type="evidence" value="ECO:0007669"/>
    <property type="project" value="UniProtKB-UniRule"/>
</dbReference>
<dbReference type="Proteomes" id="UP000037697">
    <property type="component" value="Unassembled WGS sequence"/>
</dbReference>
<dbReference type="RefSeq" id="WP_053340642.1">
    <property type="nucleotide sequence ID" value="NZ_JANFTW010000024.1"/>
</dbReference>
<dbReference type="Gene3D" id="3.30.160.390">
    <property type="entry name" value="Integrase, DNA-binding domain"/>
    <property type="match status" value="1"/>
</dbReference>
<evidence type="ECO:0000313" key="9">
    <source>
        <dbReference type="Proteomes" id="UP000037697"/>
    </source>
</evidence>
<dbReference type="InterPro" id="IPR050808">
    <property type="entry name" value="Phage_Integrase"/>
</dbReference>
<accession>A0AAW3IXB1</accession>
<keyword evidence="2" id="KW-0229">DNA integration</keyword>
<evidence type="ECO:0000259" key="7">
    <source>
        <dbReference type="PROSITE" id="PS51900"/>
    </source>
</evidence>
<dbReference type="EMBL" id="LIRS01000053">
    <property type="protein sequence ID" value="KOY36922.1"/>
    <property type="molecule type" value="Genomic_DNA"/>
</dbReference>
<dbReference type="InterPro" id="IPR044068">
    <property type="entry name" value="CB"/>
</dbReference>
<dbReference type="CDD" id="cd00801">
    <property type="entry name" value="INT_P4_C"/>
    <property type="match status" value="1"/>
</dbReference>
<evidence type="ECO:0000259" key="6">
    <source>
        <dbReference type="PROSITE" id="PS51898"/>
    </source>
</evidence>
<organism evidence="8 9">
    <name type="scientific">Vibrio parahaemolyticus</name>
    <dbReference type="NCBI Taxonomy" id="670"/>
    <lineage>
        <taxon>Bacteria</taxon>
        <taxon>Pseudomonadati</taxon>
        <taxon>Pseudomonadota</taxon>
        <taxon>Gammaproteobacteria</taxon>
        <taxon>Vibrionales</taxon>
        <taxon>Vibrionaceae</taxon>
        <taxon>Vibrio</taxon>
    </lineage>
</organism>
<comment type="caution">
    <text evidence="8">The sequence shown here is derived from an EMBL/GenBank/DDBJ whole genome shotgun (WGS) entry which is preliminary data.</text>
</comment>
<evidence type="ECO:0000256" key="2">
    <source>
        <dbReference type="ARBA" id="ARBA00022908"/>
    </source>
</evidence>
<gene>
    <name evidence="8" type="ORF">ACX05_07085</name>
</gene>
<dbReference type="PANTHER" id="PTHR30629:SF6">
    <property type="entry name" value="PROPHAGE INTEGRASE INTA-RELATED"/>
    <property type="match status" value="1"/>
</dbReference>